<dbReference type="PANTHER" id="PTHR18934:SF83">
    <property type="entry name" value="PRE-MRNA-SPLICING FACTOR ATP-DEPENDENT RNA HELICASE DHX16"/>
    <property type="match status" value="1"/>
</dbReference>
<evidence type="ECO:0000256" key="1">
    <source>
        <dbReference type="ARBA" id="ARBA00047984"/>
    </source>
</evidence>
<evidence type="ECO:0000313" key="4">
    <source>
        <dbReference type="Proteomes" id="UP001162162"/>
    </source>
</evidence>
<dbReference type="GO" id="GO:0003723">
    <property type="term" value="F:RNA binding"/>
    <property type="evidence" value="ECO:0007669"/>
    <property type="project" value="TreeGrafter"/>
</dbReference>
<dbReference type="InterPro" id="IPR011709">
    <property type="entry name" value="DEAD-box_helicase_OB_fold"/>
</dbReference>
<dbReference type="Pfam" id="PF07717">
    <property type="entry name" value="OB_NTP_bind"/>
    <property type="match status" value="1"/>
</dbReference>
<comment type="catalytic activity">
    <reaction evidence="1">
        <text>ATP + H2O = ADP + phosphate + H(+)</text>
        <dbReference type="Rhea" id="RHEA:13065"/>
        <dbReference type="ChEBI" id="CHEBI:15377"/>
        <dbReference type="ChEBI" id="CHEBI:15378"/>
        <dbReference type="ChEBI" id="CHEBI:30616"/>
        <dbReference type="ChEBI" id="CHEBI:43474"/>
        <dbReference type="ChEBI" id="CHEBI:456216"/>
        <dbReference type="EC" id="3.6.4.13"/>
    </reaction>
</comment>
<dbReference type="AlphaFoldDB" id="A0AAV8YYW5"/>
<feature type="domain" description="DEAD-box helicase OB fold" evidence="2">
    <location>
        <begin position="66"/>
        <end position="143"/>
    </location>
</feature>
<dbReference type="EMBL" id="JAPWTK010000027">
    <property type="protein sequence ID" value="KAJ8956851.1"/>
    <property type="molecule type" value="Genomic_DNA"/>
</dbReference>
<gene>
    <name evidence="3" type="ORF">NQ318_014266</name>
</gene>
<dbReference type="GO" id="GO:0003724">
    <property type="term" value="F:RNA helicase activity"/>
    <property type="evidence" value="ECO:0007669"/>
    <property type="project" value="UniProtKB-EC"/>
</dbReference>
<evidence type="ECO:0000313" key="3">
    <source>
        <dbReference type="EMBL" id="KAJ8956851.1"/>
    </source>
</evidence>
<comment type="caution">
    <text evidence="3">The sequence shown here is derived from an EMBL/GenBank/DDBJ whole genome shotgun (WGS) entry which is preliminary data.</text>
</comment>
<name>A0AAV8YYW5_9CUCU</name>
<protein>
    <recommendedName>
        <fullName evidence="2">DEAD-box helicase OB fold domain-containing protein</fullName>
    </recommendedName>
</protein>
<organism evidence="3 4">
    <name type="scientific">Aromia moschata</name>
    <dbReference type="NCBI Taxonomy" id="1265417"/>
    <lineage>
        <taxon>Eukaryota</taxon>
        <taxon>Metazoa</taxon>
        <taxon>Ecdysozoa</taxon>
        <taxon>Arthropoda</taxon>
        <taxon>Hexapoda</taxon>
        <taxon>Insecta</taxon>
        <taxon>Pterygota</taxon>
        <taxon>Neoptera</taxon>
        <taxon>Endopterygota</taxon>
        <taxon>Coleoptera</taxon>
        <taxon>Polyphaga</taxon>
        <taxon>Cucujiformia</taxon>
        <taxon>Chrysomeloidea</taxon>
        <taxon>Cerambycidae</taxon>
        <taxon>Cerambycinae</taxon>
        <taxon>Callichromatini</taxon>
        <taxon>Aromia</taxon>
    </lineage>
</organism>
<dbReference type="PANTHER" id="PTHR18934">
    <property type="entry name" value="ATP-DEPENDENT RNA HELICASE"/>
    <property type="match status" value="1"/>
</dbReference>
<dbReference type="GO" id="GO:0071013">
    <property type="term" value="C:catalytic step 2 spliceosome"/>
    <property type="evidence" value="ECO:0007669"/>
    <property type="project" value="TreeGrafter"/>
</dbReference>
<accession>A0AAV8YYW5</accession>
<sequence>MHGDHLSLLNVYNQWRDSDYSTQWCYENFIQYRSMKRARDVREQLVGLMQRVEIEMVSNVTETINIRKSITAGYFYHIARLSKGGNYKTVKHNQSVTIHPNSALFEELPRWILYHELVFTTKEFMRQVIEIESKWLLEVAPHYYKQKELEDSTNKKMPKTVGRSTRTE</sequence>
<reference evidence="3" key="1">
    <citation type="journal article" date="2023" name="Insect Mol. Biol.">
        <title>Genome sequencing provides insights into the evolution of gene families encoding plant cell wall-degrading enzymes in longhorned beetles.</title>
        <authorList>
            <person name="Shin N.R."/>
            <person name="Okamura Y."/>
            <person name="Kirsch R."/>
            <person name="Pauchet Y."/>
        </authorList>
    </citation>
    <scope>NUCLEOTIDE SEQUENCE</scope>
    <source>
        <strain evidence="3">AMC_N1</strain>
    </source>
</reference>
<evidence type="ECO:0000259" key="2">
    <source>
        <dbReference type="Pfam" id="PF07717"/>
    </source>
</evidence>
<proteinExistence type="predicted"/>
<dbReference type="Proteomes" id="UP001162162">
    <property type="component" value="Unassembled WGS sequence"/>
</dbReference>
<keyword evidence="4" id="KW-1185">Reference proteome</keyword>